<gene>
    <name evidence="1" type="ORF">M422DRAFT_250208</name>
</gene>
<evidence type="ECO:0000313" key="1">
    <source>
        <dbReference type="EMBL" id="KIJ46168.1"/>
    </source>
</evidence>
<dbReference type="Pfam" id="PF17784">
    <property type="entry name" value="Sulfotransfer_4"/>
    <property type="match status" value="2"/>
</dbReference>
<name>A0A0C9UTJ2_SPHS4</name>
<dbReference type="PANTHER" id="PTHR36978">
    <property type="entry name" value="P-LOOP CONTAINING NUCLEOTIDE TRIPHOSPHATE HYDROLASE"/>
    <property type="match status" value="1"/>
</dbReference>
<organism evidence="1 2">
    <name type="scientific">Sphaerobolus stellatus (strain SS14)</name>
    <dbReference type="NCBI Taxonomy" id="990650"/>
    <lineage>
        <taxon>Eukaryota</taxon>
        <taxon>Fungi</taxon>
        <taxon>Dikarya</taxon>
        <taxon>Basidiomycota</taxon>
        <taxon>Agaricomycotina</taxon>
        <taxon>Agaricomycetes</taxon>
        <taxon>Phallomycetidae</taxon>
        <taxon>Geastrales</taxon>
        <taxon>Sphaerobolaceae</taxon>
        <taxon>Sphaerobolus</taxon>
    </lineage>
</organism>
<dbReference type="AlphaFoldDB" id="A0A0C9UTJ2"/>
<sequence length="162" mass="18828">MIKWMEFHPSDWLDWVEQYEKGGDPELIDNILLGYSSVLDQRAANIPETLYRAYPDAKLILMNNTGSEEWERSLKLTVWQKSARVWNELRAKLQPELLIDDFADVLVRHNKRVEELTPASQLLVYKVEDGWEPLSEFLGVLSIPNVNNTDTFRAMLKLPALL</sequence>
<reference evidence="1 2" key="1">
    <citation type="submission" date="2014-06" db="EMBL/GenBank/DDBJ databases">
        <title>Evolutionary Origins and Diversification of the Mycorrhizal Mutualists.</title>
        <authorList>
            <consortium name="DOE Joint Genome Institute"/>
            <consortium name="Mycorrhizal Genomics Consortium"/>
            <person name="Kohler A."/>
            <person name="Kuo A."/>
            <person name="Nagy L.G."/>
            <person name="Floudas D."/>
            <person name="Copeland A."/>
            <person name="Barry K.W."/>
            <person name="Cichocki N."/>
            <person name="Veneault-Fourrey C."/>
            <person name="LaButti K."/>
            <person name="Lindquist E.A."/>
            <person name="Lipzen A."/>
            <person name="Lundell T."/>
            <person name="Morin E."/>
            <person name="Murat C."/>
            <person name="Riley R."/>
            <person name="Ohm R."/>
            <person name="Sun H."/>
            <person name="Tunlid A."/>
            <person name="Henrissat B."/>
            <person name="Grigoriev I.V."/>
            <person name="Hibbett D.S."/>
            <person name="Martin F."/>
        </authorList>
    </citation>
    <scope>NUCLEOTIDE SEQUENCE [LARGE SCALE GENOMIC DNA]</scope>
    <source>
        <strain evidence="1 2">SS14</strain>
    </source>
</reference>
<accession>A0A0C9UTJ2</accession>
<dbReference type="Proteomes" id="UP000054279">
    <property type="component" value="Unassembled WGS sequence"/>
</dbReference>
<dbReference type="InterPro" id="IPR040632">
    <property type="entry name" value="Sulfotransfer_4"/>
</dbReference>
<dbReference type="InterPro" id="IPR027417">
    <property type="entry name" value="P-loop_NTPase"/>
</dbReference>
<dbReference type="OrthoDB" id="408152at2759"/>
<dbReference type="Gene3D" id="3.40.50.300">
    <property type="entry name" value="P-loop containing nucleotide triphosphate hydrolases"/>
    <property type="match status" value="1"/>
</dbReference>
<protein>
    <submittedName>
        <fullName evidence="1">Uncharacterized protein</fullName>
    </submittedName>
</protein>
<dbReference type="EMBL" id="KN837108">
    <property type="protein sequence ID" value="KIJ46168.1"/>
    <property type="molecule type" value="Genomic_DNA"/>
</dbReference>
<proteinExistence type="predicted"/>
<evidence type="ECO:0000313" key="2">
    <source>
        <dbReference type="Proteomes" id="UP000054279"/>
    </source>
</evidence>
<dbReference type="HOGENOM" id="CLU_061199_2_0_1"/>
<keyword evidence="2" id="KW-1185">Reference proteome</keyword>
<dbReference type="PANTHER" id="PTHR36978:SF4">
    <property type="entry name" value="P-LOOP CONTAINING NUCLEOSIDE TRIPHOSPHATE HYDROLASE PROTEIN"/>
    <property type="match status" value="1"/>
</dbReference>